<keyword evidence="2" id="KW-1185">Reference proteome</keyword>
<dbReference type="Proteomes" id="UP001604336">
    <property type="component" value="Unassembled WGS sequence"/>
</dbReference>
<protein>
    <submittedName>
        <fullName evidence="1">Uncharacterized protein</fullName>
    </submittedName>
</protein>
<evidence type="ECO:0000313" key="2">
    <source>
        <dbReference type="Proteomes" id="UP001604336"/>
    </source>
</evidence>
<evidence type="ECO:0000313" key="1">
    <source>
        <dbReference type="EMBL" id="KAL2465565.1"/>
    </source>
</evidence>
<comment type="caution">
    <text evidence="1">The sequence shown here is derived from an EMBL/GenBank/DDBJ whole genome shotgun (WGS) entry which is preliminary data.</text>
</comment>
<name>A0ABD1PNV6_9LAMI</name>
<organism evidence="1 2">
    <name type="scientific">Abeliophyllum distichum</name>
    <dbReference type="NCBI Taxonomy" id="126358"/>
    <lineage>
        <taxon>Eukaryota</taxon>
        <taxon>Viridiplantae</taxon>
        <taxon>Streptophyta</taxon>
        <taxon>Embryophyta</taxon>
        <taxon>Tracheophyta</taxon>
        <taxon>Spermatophyta</taxon>
        <taxon>Magnoliopsida</taxon>
        <taxon>eudicotyledons</taxon>
        <taxon>Gunneridae</taxon>
        <taxon>Pentapetalae</taxon>
        <taxon>asterids</taxon>
        <taxon>lamiids</taxon>
        <taxon>Lamiales</taxon>
        <taxon>Oleaceae</taxon>
        <taxon>Forsythieae</taxon>
        <taxon>Abeliophyllum</taxon>
    </lineage>
</organism>
<proteinExistence type="predicted"/>
<sequence length="154" mass="17168">MLHASSAMVVACDHKYWILTWEKAVEQATMSELIKMTVMNTAKGLVLNNELFNVLASFEGTLGKEKAKLNKLADDLKAMSSENTKFDSENALWYKVEALATVEANLKARLEFVAGDIRQAKGRTQAAHSQKRFVEASRKHVEERATVAKVLSPQ</sequence>
<dbReference type="EMBL" id="JBFOLK010000013">
    <property type="protein sequence ID" value="KAL2465565.1"/>
    <property type="molecule type" value="Genomic_DNA"/>
</dbReference>
<dbReference type="AlphaFoldDB" id="A0ABD1PNV6"/>
<reference evidence="2" key="1">
    <citation type="submission" date="2024-07" db="EMBL/GenBank/DDBJ databases">
        <title>Two chromosome-level genome assemblies of Korean endemic species Abeliophyllum distichum and Forsythia ovata (Oleaceae).</title>
        <authorList>
            <person name="Jang H."/>
        </authorList>
    </citation>
    <scope>NUCLEOTIDE SEQUENCE [LARGE SCALE GENOMIC DNA]</scope>
</reference>
<gene>
    <name evidence="1" type="ORF">Adt_41416</name>
</gene>
<accession>A0ABD1PNV6</accession>